<dbReference type="OrthoDB" id="5422808at2759"/>
<dbReference type="SMART" id="SM00184">
    <property type="entry name" value="RING"/>
    <property type="match status" value="1"/>
</dbReference>
<evidence type="ECO:0000259" key="2">
    <source>
        <dbReference type="PROSITE" id="PS50089"/>
    </source>
</evidence>
<evidence type="ECO:0000256" key="1">
    <source>
        <dbReference type="PROSITE-ProRule" id="PRU00175"/>
    </source>
</evidence>
<protein>
    <recommendedName>
        <fullName evidence="2">RING-type domain-containing protein</fullName>
    </recommendedName>
</protein>
<dbReference type="Proteomes" id="UP000664534">
    <property type="component" value="Unassembled WGS sequence"/>
</dbReference>
<dbReference type="InterPro" id="IPR013083">
    <property type="entry name" value="Znf_RING/FYVE/PHD"/>
</dbReference>
<keyword evidence="1" id="KW-0862">Zinc</keyword>
<dbReference type="SUPFAM" id="SSF57850">
    <property type="entry name" value="RING/U-box"/>
    <property type="match status" value="1"/>
</dbReference>
<organism evidence="3 4">
    <name type="scientific">Imshaugia aleurites</name>
    <dbReference type="NCBI Taxonomy" id="172621"/>
    <lineage>
        <taxon>Eukaryota</taxon>
        <taxon>Fungi</taxon>
        <taxon>Dikarya</taxon>
        <taxon>Ascomycota</taxon>
        <taxon>Pezizomycotina</taxon>
        <taxon>Lecanoromycetes</taxon>
        <taxon>OSLEUM clade</taxon>
        <taxon>Lecanoromycetidae</taxon>
        <taxon>Lecanorales</taxon>
        <taxon>Lecanorineae</taxon>
        <taxon>Parmeliaceae</taxon>
        <taxon>Imshaugia</taxon>
    </lineage>
</organism>
<dbReference type="EMBL" id="CAJPDT010000152">
    <property type="protein sequence ID" value="CAF9941592.1"/>
    <property type="molecule type" value="Genomic_DNA"/>
</dbReference>
<feature type="domain" description="RING-type" evidence="2">
    <location>
        <begin position="153"/>
        <end position="206"/>
    </location>
</feature>
<dbReference type="GO" id="GO:0008270">
    <property type="term" value="F:zinc ion binding"/>
    <property type="evidence" value="ECO:0007669"/>
    <property type="project" value="UniProtKB-KW"/>
</dbReference>
<evidence type="ECO:0000313" key="4">
    <source>
        <dbReference type="Proteomes" id="UP000664534"/>
    </source>
</evidence>
<dbReference type="InterPro" id="IPR001841">
    <property type="entry name" value="Znf_RING"/>
</dbReference>
<sequence>MSTTEQYHVLHIPTTLLGLSYYTWTMTHMRLVLDHYDWAYSVTTPTKLDLMHDLHLLVQEYDLDKKDRKEIIDAHKGYMPLPGRKPRVRSVPRPFFPELGTIAPREDAVNQVQAEISSQAAVAATMDTDPQARNNAVLPTPMHNVTSALLRDCVVCFESLGPQNTPKRRITSACNHEPDICRTCLATSISTQFNSKVWDQIDCPTCGQRLEFQDVKIFADSVIFGRSETPCTPNQKKINVFKQI</sequence>
<keyword evidence="1" id="KW-0479">Metal-binding</keyword>
<gene>
    <name evidence="3" type="ORF">IMSHALPRED_002797</name>
</gene>
<keyword evidence="1" id="KW-0863">Zinc-finger</keyword>
<name>A0A8H3J6K0_9LECA</name>
<keyword evidence="4" id="KW-1185">Reference proteome</keyword>
<evidence type="ECO:0000313" key="3">
    <source>
        <dbReference type="EMBL" id="CAF9941592.1"/>
    </source>
</evidence>
<accession>A0A8H3J6K0</accession>
<proteinExistence type="predicted"/>
<dbReference type="PROSITE" id="PS50089">
    <property type="entry name" value="ZF_RING_2"/>
    <property type="match status" value="1"/>
</dbReference>
<dbReference type="AlphaFoldDB" id="A0A8H3J6K0"/>
<reference evidence="3" key="1">
    <citation type="submission" date="2021-03" db="EMBL/GenBank/DDBJ databases">
        <authorList>
            <person name="Tagirdzhanova G."/>
        </authorList>
    </citation>
    <scope>NUCLEOTIDE SEQUENCE</scope>
</reference>
<dbReference type="Gene3D" id="3.30.40.10">
    <property type="entry name" value="Zinc/RING finger domain, C3HC4 (zinc finger)"/>
    <property type="match status" value="1"/>
</dbReference>
<comment type="caution">
    <text evidence="3">The sequence shown here is derived from an EMBL/GenBank/DDBJ whole genome shotgun (WGS) entry which is preliminary data.</text>
</comment>